<organism evidence="15 16">
    <name type="scientific">Flavobacterium fluvii</name>
    <dbReference type="NCBI Taxonomy" id="468056"/>
    <lineage>
        <taxon>Bacteria</taxon>
        <taxon>Pseudomonadati</taxon>
        <taxon>Bacteroidota</taxon>
        <taxon>Flavobacteriia</taxon>
        <taxon>Flavobacteriales</taxon>
        <taxon>Flavobacteriaceae</taxon>
        <taxon>Flavobacterium</taxon>
    </lineage>
</organism>
<evidence type="ECO:0000256" key="2">
    <source>
        <dbReference type="ARBA" id="ARBA00004370"/>
    </source>
</evidence>
<dbReference type="Pfam" id="PF02518">
    <property type="entry name" value="HATPase_c"/>
    <property type="match status" value="1"/>
</dbReference>
<dbReference type="PROSITE" id="PS50839">
    <property type="entry name" value="CHASE"/>
    <property type="match status" value="1"/>
</dbReference>
<evidence type="ECO:0000256" key="1">
    <source>
        <dbReference type="ARBA" id="ARBA00000085"/>
    </source>
</evidence>
<evidence type="ECO:0000259" key="13">
    <source>
        <dbReference type="PROSITE" id="PS50113"/>
    </source>
</evidence>
<accession>A0A1M5NFP9</accession>
<dbReference type="InterPro" id="IPR052162">
    <property type="entry name" value="Sensor_kinase/Photoreceptor"/>
</dbReference>
<evidence type="ECO:0000256" key="4">
    <source>
        <dbReference type="ARBA" id="ARBA00022553"/>
    </source>
</evidence>
<keyword evidence="4" id="KW-0597">Phosphoprotein</keyword>
<keyword evidence="6 10" id="KW-0812">Transmembrane</keyword>
<dbReference type="PANTHER" id="PTHR43304">
    <property type="entry name" value="PHYTOCHROME-LIKE PROTEIN CPH1"/>
    <property type="match status" value="1"/>
</dbReference>
<dbReference type="PROSITE" id="PS50112">
    <property type="entry name" value="PAS"/>
    <property type="match status" value="1"/>
</dbReference>
<feature type="domain" description="PAC" evidence="13">
    <location>
        <begin position="379"/>
        <end position="431"/>
    </location>
</feature>
<dbReference type="STRING" id="468056.SAMN05443549_10819"/>
<dbReference type="Pfam" id="PF03924">
    <property type="entry name" value="CHASE"/>
    <property type="match status" value="1"/>
</dbReference>
<dbReference type="Pfam" id="PF13426">
    <property type="entry name" value="PAS_9"/>
    <property type="match status" value="1"/>
</dbReference>
<dbReference type="Proteomes" id="UP000184516">
    <property type="component" value="Unassembled WGS sequence"/>
</dbReference>
<sequence>MEKERTLWSNFINWLSSRPKFSGFLLFFFLSFGTITVSFLRNQILKEQEQKEMIYILEEVHQNIEQSLKNCYTTSVSLALTLNNDGIPQNFDTIGKRLVESNPIVSVVELVPNGVIKYIYPLEGNKKAMNLNLLDSKDLRIEAEKSVETQKIYFAGPFKLRQDGIGIVGRLPIYHNNKFWGFTAVIIKLETLLKFSGIDAVDQTNYYFQLSKKNPNTSKEQFFLPEITDLSKSYYVSKPINDSDSVLYLVAKKQHIIYTPVLLSAILCFIIAILFGFLTTKLLKKPQELGVLLKEQETRLLKNEMKFKSVFDQSTIGFAIIDFNTVELLEANKKFIEMLGYTLEEIKSMGVLNLILPEDVDSDRSSTLKKLYDGQITEYFSEKRYLTKSGKHIWVNLTIYPLKENDDKPTSHIAFIKDITADREAREDLKNTLQLVTEQNKRLLNFSYIVSHNLRSHTSNIESIIDLIDSAESEDERKEMMSLLKSVSISLDETMNHLNKVVNINTNMSLTITPLNLKEYIEKAQDILSEQIKLNGATFVLDFPENTTINYNSAYLESILYNLISNAVRYRHPERKPIVTIKAYVENDKNVVEVSDNGIGIDLKKNGDKIFGMYKTFHNNSDARGIGLFITSNQVQSMGGTITVDSIPDVGTTFKIYSK</sequence>
<evidence type="ECO:0000259" key="11">
    <source>
        <dbReference type="PROSITE" id="PS50109"/>
    </source>
</evidence>
<evidence type="ECO:0000256" key="8">
    <source>
        <dbReference type="ARBA" id="ARBA00022989"/>
    </source>
</evidence>
<keyword evidence="8 10" id="KW-1133">Transmembrane helix</keyword>
<dbReference type="InterPro" id="IPR035965">
    <property type="entry name" value="PAS-like_dom_sf"/>
</dbReference>
<dbReference type="GO" id="GO:0004673">
    <property type="term" value="F:protein histidine kinase activity"/>
    <property type="evidence" value="ECO:0007669"/>
    <property type="project" value="UniProtKB-EC"/>
</dbReference>
<dbReference type="AlphaFoldDB" id="A0A1M5NFP9"/>
<dbReference type="NCBIfam" id="TIGR00229">
    <property type="entry name" value="sensory_box"/>
    <property type="match status" value="1"/>
</dbReference>
<dbReference type="InterPro" id="IPR000700">
    <property type="entry name" value="PAS-assoc_C"/>
</dbReference>
<reference evidence="16" key="1">
    <citation type="submission" date="2016-11" db="EMBL/GenBank/DDBJ databases">
        <authorList>
            <person name="Varghese N."/>
            <person name="Submissions S."/>
        </authorList>
    </citation>
    <scope>NUCLEOTIDE SEQUENCE [LARGE SCALE GENOMIC DNA]</scope>
    <source>
        <strain evidence="16">DSM 19978</strain>
    </source>
</reference>
<dbReference type="InterPro" id="IPR005467">
    <property type="entry name" value="His_kinase_dom"/>
</dbReference>
<evidence type="ECO:0000256" key="9">
    <source>
        <dbReference type="ARBA" id="ARBA00023136"/>
    </source>
</evidence>
<comment type="subcellular location">
    <subcellularLocation>
        <location evidence="2">Membrane</location>
    </subcellularLocation>
</comment>
<dbReference type="RefSeq" id="WP_073371646.1">
    <property type="nucleotide sequence ID" value="NZ_FQWB01000008.1"/>
</dbReference>
<feature type="transmembrane region" description="Helical" evidence="10">
    <location>
        <begin position="257"/>
        <end position="278"/>
    </location>
</feature>
<dbReference type="Gene3D" id="3.30.565.10">
    <property type="entry name" value="Histidine kinase-like ATPase, C-terminal domain"/>
    <property type="match status" value="1"/>
</dbReference>
<dbReference type="OrthoDB" id="5522855at2"/>
<feature type="transmembrane region" description="Helical" evidence="10">
    <location>
        <begin position="21"/>
        <end position="40"/>
    </location>
</feature>
<name>A0A1M5NFP9_9FLAO</name>
<evidence type="ECO:0000256" key="10">
    <source>
        <dbReference type="SAM" id="Phobius"/>
    </source>
</evidence>
<keyword evidence="7" id="KW-0418">Kinase</keyword>
<dbReference type="GO" id="GO:0016020">
    <property type="term" value="C:membrane"/>
    <property type="evidence" value="ECO:0007669"/>
    <property type="project" value="UniProtKB-SubCell"/>
</dbReference>
<dbReference type="InterPro" id="IPR036890">
    <property type="entry name" value="HATPase_C_sf"/>
</dbReference>
<dbReference type="SMART" id="SM01079">
    <property type="entry name" value="CHASE"/>
    <property type="match status" value="1"/>
</dbReference>
<feature type="domain" description="PAS" evidence="12">
    <location>
        <begin position="303"/>
        <end position="375"/>
    </location>
</feature>
<feature type="domain" description="CHASE" evidence="14">
    <location>
        <begin position="112"/>
        <end position="193"/>
    </location>
</feature>
<keyword evidence="9 10" id="KW-0472">Membrane</keyword>
<dbReference type="PROSITE" id="PS50113">
    <property type="entry name" value="PAC"/>
    <property type="match status" value="1"/>
</dbReference>
<feature type="domain" description="Histidine kinase" evidence="11">
    <location>
        <begin position="449"/>
        <end position="659"/>
    </location>
</feature>
<evidence type="ECO:0000259" key="12">
    <source>
        <dbReference type="PROSITE" id="PS50112"/>
    </source>
</evidence>
<dbReference type="InterPro" id="IPR000014">
    <property type="entry name" value="PAS"/>
</dbReference>
<dbReference type="SMART" id="SM00091">
    <property type="entry name" value="PAS"/>
    <property type="match status" value="1"/>
</dbReference>
<evidence type="ECO:0000313" key="16">
    <source>
        <dbReference type="Proteomes" id="UP000184516"/>
    </source>
</evidence>
<evidence type="ECO:0000259" key="14">
    <source>
        <dbReference type="PROSITE" id="PS50839"/>
    </source>
</evidence>
<protein>
    <recommendedName>
        <fullName evidence="3">histidine kinase</fullName>
        <ecNumber evidence="3">2.7.13.3</ecNumber>
    </recommendedName>
</protein>
<dbReference type="PANTHER" id="PTHR43304:SF1">
    <property type="entry name" value="PAC DOMAIN-CONTAINING PROTEIN"/>
    <property type="match status" value="1"/>
</dbReference>
<comment type="catalytic activity">
    <reaction evidence="1">
        <text>ATP + protein L-histidine = ADP + protein N-phospho-L-histidine.</text>
        <dbReference type="EC" id="2.7.13.3"/>
    </reaction>
</comment>
<keyword evidence="16" id="KW-1185">Reference proteome</keyword>
<dbReference type="InterPro" id="IPR003594">
    <property type="entry name" value="HATPase_dom"/>
</dbReference>
<dbReference type="CDD" id="cd00130">
    <property type="entry name" value="PAS"/>
    <property type="match status" value="1"/>
</dbReference>
<evidence type="ECO:0000256" key="5">
    <source>
        <dbReference type="ARBA" id="ARBA00022679"/>
    </source>
</evidence>
<gene>
    <name evidence="15" type="ORF">SAMN05443549_10819</name>
</gene>
<dbReference type="GO" id="GO:0007165">
    <property type="term" value="P:signal transduction"/>
    <property type="evidence" value="ECO:0007669"/>
    <property type="project" value="UniProtKB-ARBA"/>
</dbReference>
<keyword evidence="5" id="KW-0808">Transferase</keyword>
<dbReference type="SUPFAM" id="SSF55785">
    <property type="entry name" value="PYP-like sensor domain (PAS domain)"/>
    <property type="match status" value="1"/>
</dbReference>
<dbReference type="SMART" id="SM00387">
    <property type="entry name" value="HATPase_c"/>
    <property type="match status" value="1"/>
</dbReference>
<dbReference type="Gene3D" id="3.30.450.350">
    <property type="entry name" value="CHASE domain"/>
    <property type="match status" value="1"/>
</dbReference>
<evidence type="ECO:0000313" key="15">
    <source>
        <dbReference type="EMBL" id="SHG88350.1"/>
    </source>
</evidence>
<dbReference type="SUPFAM" id="SSF55874">
    <property type="entry name" value="ATPase domain of HSP90 chaperone/DNA topoisomerase II/histidine kinase"/>
    <property type="match status" value="1"/>
</dbReference>
<dbReference type="Gene3D" id="3.30.450.20">
    <property type="entry name" value="PAS domain"/>
    <property type="match status" value="1"/>
</dbReference>
<dbReference type="InterPro" id="IPR006189">
    <property type="entry name" value="CHASE_dom"/>
</dbReference>
<dbReference type="EC" id="2.7.13.3" evidence="3"/>
<dbReference type="PROSITE" id="PS50109">
    <property type="entry name" value="HIS_KIN"/>
    <property type="match status" value="1"/>
</dbReference>
<proteinExistence type="predicted"/>
<dbReference type="EMBL" id="FQWB01000008">
    <property type="protein sequence ID" value="SHG88350.1"/>
    <property type="molecule type" value="Genomic_DNA"/>
</dbReference>
<dbReference type="InterPro" id="IPR004358">
    <property type="entry name" value="Sig_transdc_His_kin-like_C"/>
</dbReference>
<evidence type="ECO:0000256" key="3">
    <source>
        <dbReference type="ARBA" id="ARBA00012438"/>
    </source>
</evidence>
<dbReference type="PRINTS" id="PR00344">
    <property type="entry name" value="BCTRLSENSOR"/>
</dbReference>
<dbReference type="InterPro" id="IPR042240">
    <property type="entry name" value="CHASE_sf"/>
</dbReference>
<evidence type="ECO:0000256" key="6">
    <source>
        <dbReference type="ARBA" id="ARBA00022692"/>
    </source>
</evidence>
<evidence type="ECO:0000256" key="7">
    <source>
        <dbReference type="ARBA" id="ARBA00022777"/>
    </source>
</evidence>